<dbReference type="EMBL" id="CP036267">
    <property type="protein sequence ID" value="QDT33756.1"/>
    <property type="molecule type" value="Genomic_DNA"/>
</dbReference>
<protein>
    <submittedName>
        <fullName evidence="2">Uncharacterized protein</fullName>
    </submittedName>
</protein>
<proteinExistence type="predicted"/>
<feature type="compositionally biased region" description="Basic and acidic residues" evidence="1">
    <location>
        <begin position="193"/>
        <end position="202"/>
    </location>
</feature>
<keyword evidence="3" id="KW-1185">Reference proteome</keyword>
<dbReference type="Proteomes" id="UP000315724">
    <property type="component" value="Chromosome"/>
</dbReference>
<dbReference type="OrthoDB" id="292474at2"/>
<accession>A0A517QQ50</accession>
<dbReference type="RefSeq" id="WP_145200579.1">
    <property type="nucleotide sequence ID" value="NZ_CP036267.1"/>
</dbReference>
<dbReference type="KEGG" id="tpol:Mal48_30110"/>
<reference evidence="2 3" key="1">
    <citation type="submission" date="2019-02" db="EMBL/GenBank/DDBJ databases">
        <title>Deep-cultivation of Planctomycetes and their phenomic and genomic characterization uncovers novel biology.</title>
        <authorList>
            <person name="Wiegand S."/>
            <person name="Jogler M."/>
            <person name="Boedeker C."/>
            <person name="Pinto D."/>
            <person name="Vollmers J."/>
            <person name="Rivas-Marin E."/>
            <person name="Kohn T."/>
            <person name="Peeters S.H."/>
            <person name="Heuer A."/>
            <person name="Rast P."/>
            <person name="Oberbeckmann S."/>
            <person name="Bunk B."/>
            <person name="Jeske O."/>
            <person name="Meyerdierks A."/>
            <person name="Storesund J.E."/>
            <person name="Kallscheuer N."/>
            <person name="Luecker S."/>
            <person name="Lage O.M."/>
            <person name="Pohl T."/>
            <person name="Merkel B.J."/>
            <person name="Hornburger P."/>
            <person name="Mueller R.-W."/>
            <person name="Bruemmer F."/>
            <person name="Labrenz M."/>
            <person name="Spormann A.M."/>
            <person name="Op den Camp H."/>
            <person name="Overmann J."/>
            <person name="Amann R."/>
            <person name="Jetten M.S.M."/>
            <person name="Mascher T."/>
            <person name="Medema M.H."/>
            <person name="Devos D.P."/>
            <person name="Kaster A.-K."/>
            <person name="Ovreas L."/>
            <person name="Rohde M."/>
            <person name="Galperin M.Y."/>
            <person name="Jogler C."/>
        </authorList>
    </citation>
    <scope>NUCLEOTIDE SEQUENCE [LARGE SCALE GENOMIC DNA]</scope>
    <source>
        <strain evidence="2 3">Mal48</strain>
    </source>
</reference>
<name>A0A517QQ50_9PLAN</name>
<dbReference type="Gene3D" id="2.20.28.160">
    <property type="match status" value="1"/>
</dbReference>
<sequence>MPIKFRCPNCQQFLGISRSKAGSVTDCPTCGRTLRVPNLDGEVSPLPPPRLNFEDQDLQRALGALASLGPDGEPVDVPTAQDSHPEELLEAVESDQAENIPVIVAEPIPRSEPVDVASESEAATPVQLQEELAQLDMAIPILEPEEVDVRSGISIKFAILGTAAGLLLGILIGRLTVSGTSGSSGSSESAVNHAEKAKKEVVAPKAKPALPQGDDDVQAATSEVAGTLSYQSATGEVRPDKGGRVLILPAKNPSHTKLPGNGFRVGAKQIDQEVLAAAVKVLGGGFQLADDQGEFTFSNLAQGEYLILFASRYQSLDESQVASPNVQKILDLYFEHPTRVIGQVQHQALSIRVTSEKNQALEIEFGR</sequence>
<gene>
    <name evidence="2" type="ORF">Mal48_30110</name>
</gene>
<evidence type="ECO:0000313" key="2">
    <source>
        <dbReference type="EMBL" id="QDT33756.1"/>
    </source>
</evidence>
<evidence type="ECO:0000313" key="3">
    <source>
        <dbReference type="Proteomes" id="UP000315724"/>
    </source>
</evidence>
<dbReference type="AlphaFoldDB" id="A0A517QQ50"/>
<feature type="region of interest" description="Disordered" evidence="1">
    <location>
        <begin position="181"/>
        <end position="215"/>
    </location>
</feature>
<evidence type="ECO:0000256" key="1">
    <source>
        <dbReference type="SAM" id="MobiDB-lite"/>
    </source>
</evidence>
<organism evidence="2 3">
    <name type="scientific">Thalassoglobus polymorphus</name>
    <dbReference type="NCBI Taxonomy" id="2527994"/>
    <lineage>
        <taxon>Bacteria</taxon>
        <taxon>Pseudomonadati</taxon>
        <taxon>Planctomycetota</taxon>
        <taxon>Planctomycetia</taxon>
        <taxon>Planctomycetales</taxon>
        <taxon>Planctomycetaceae</taxon>
        <taxon>Thalassoglobus</taxon>
    </lineage>
</organism>